<evidence type="ECO:0000256" key="2">
    <source>
        <dbReference type="SAM" id="MobiDB-lite"/>
    </source>
</evidence>
<protein>
    <recommendedName>
        <fullName evidence="5">Pre-B-cell leukemia transcription factor-interacting protein 1</fullName>
    </recommendedName>
</protein>
<feature type="compositionally biased region" description="Low complexity" evidence="2">
    <location>
        <begin position="74"/>
        <end position="85"/>
    </location>
</feature>
<evidence type="ECO:0008006" key="5">
    <source>
        <dbReference type="Google" id="ProtNLM"/>
    </source>
</evidence>
<reference evidence="3" key="1">
    <citation type="submission" date="2021-01" db="EMBL/GenBank/DDBJ databases">
        <authorList>
            <person name="Zahm M."/>
            <person name="Roques C."/>
            <person name="Cabau C."/>
            <person name="Klopp C."/>
            <person name="Donnadieu C."/>
            <person name="Jouanno E."/>
            <person name="Lampietro C."/>
            <person name="Louis A."/>
            <person name="Herpin A."/>
            <person name="Echchiki A."/>
            <person name="Berthelot C."/>
            <person name="Parey E."/>
            <person name="Roest-Crollius H."/>
            <person name="Braasch I."/>
            <person name="Postlethwait J."/>
            <person name="Bobe J."/>
            <person name="Montfort J."/>
            <person name="Bouchez O."/>
            <person name="Begum T."/>
            <person name="Mejri S."/>
            <person name="Adams A."/>
            <person name="Chen W.-J."/>
            <person name="Guiguen Y."/>
        </authorList>
    </citation>
    <scope>NUCLEOTIDE SEQUENCE</scope>
    <source>
        <strain evidence="3">YG-15Mar2019-1</strain>
        <tissue evidence="3">Brain</tissue>
    </source>
</reference>
<name>A0A9D3T6Z9_MEGAT</name>
<feature type="compositionally biased region" description="Basic and acidic residues" evidence="2">
    <location>
        <begin position="282"/>
        <end position="294"/>
    </location>
</feature>
<dbReference type="EMBL" id="JAFDVH010000010">
    <property type="protein sequence ID" value="KAG7469444.1"/>
    <property type="molecule type" value="Genomic_DNA"/>
</dbReference>
<feature type="compositionally biased region" description="Basic and acidic residues" evidence="2">
    <location>
        <begin position="308"/>
        <end position="318"/>
    </location>
</feature>
<dbReference type="AlphaFoldDB" id="A0A9D3T6Z9"/>
<feature type="compositionally biased region" description="Low complexity" evidence="2">
    <location>
        <begin position="217"/>
        <end position="238"/>
    </location>
</feature>
<feature type="compositionally biased region" description="Polar residues" evidence="2">
    <location>
        <begin position="516"/>
        <end position="525"/>
    </location>
</feature>
<sequence length="698" mass="76007">MHPQRPLPQASPYSLGQNLRDVALRLGRGKNLLGSNIAYGVIQSLKECLYFLLCCWSKVREHGTAGPNLKGEMSENSNSSGSGNSWTVLTPEEPAVENVGSGVEGTEIVTDTPVLAEEVTGSVTESETGDSMVQTGGVHFEEGLQEPAVENVGPEIEGTDILTDTPLLAAGVTGSVTELETGDCMAQTEGVCSEEGLQVCQETLSDSPHGSAPPSPTLLSPTPSSHISLSSSSFSPDPDTFSDTYTHISSFPESHISTSSYPESIVTVPTTASLEGEGIQQEEEKSELAKKVTEVGKQAEPSCDSELGEERGTEGDGLRKRKVFPVGPLDQQGDEDQELLRPREGEEDGGGLPLNKCILGALILLGLGTILFSGVFTDLDYVDDVDVRELSDAELHGSQEWLNSDADPQRAQENAELLDKLAKENEQIIALQAQLQAQKEELNTALQQAEERARESAWKGELEKENERMKQELSSLPSLQMELETLRARVMELTLLTAKEDSQQAPVSPSAPPPSEQTENGNQSGVVEETAVGTGEARDGGSLTEELERQKVLLEESRKRLEGMKVEGGGKRGVREGLAEMERRLTEEVEKLGRRGGGYLNKLEATEVRGKEEISKLIKEFFVDGVFTHDKISFRDFVEDVADILEDMVEGEGDEDEEREEEMEEFEKEALKKFSVTGGEEKEDIRVEWKRGNGRVRG</sequence>
<dbReference type="PANTHER" id="PTHR28638">
    <property type="entry name" value="CELL CYCLE PROGRESSION PROTEIN 1"/>
    <property type="match status" value="1"/>
</dbReference>
<feature type="compositionally biased region" description="Basic and acidic residues" evidence="2">
    <location>
        <begin position="456"/>
        <end position="471"/>
    </location>
</feature>
<dbReference type="PANTHER" id="PTHR28638:SF1">
    <property type="entry name" value="PRE-B-CELL LEUKEMIA TRANSCRIPTION FACTOR-INTERACTING PROTEIN 1"/>
    <property type="match status" value="1"/>
</dbReference>
<dbReference type="Proteomes" id="UP001046870">
    <property type="component" value="Chromosome 10"/>
</dbReference>
<feature type="region of interest" description="Disordered" evidence="2">
    <location>
        <begin position="498"/>
        <end position="525"/>
    </location>
</feature>
<evidence type="ECO:0000313" key="3">
    <source>
        <dbReference type="EMBL" id="KAG7469444.1"/>
    </source>
</evidence>
<feature type="region of interest" description="Disordered" evidence="2">
    <location>
        <begin position="203"/>
        <end position="238"/>
    </location>
</feature>
<proteinExistence type="predicted"/>
<dbReference type="InterPro" id="IPR051990">
    <property type="entry name" value="CCPG1/PBIP1"/>
</dbReference>
<accession>A0A9D3T6Z9</accession>
<evidence type="ECO:0000256" key="1">
    <source>
        <dbReference type="ARBA" id="ARBA00023054"/>
    </source>
</evidence>
<feature type="region of interest" description="Disordered" evidence="2">
    <location>
        <begin position="66"/>
        <end position="88"/>
    </location>
</feature>
<organism evidence="3 4">
    <name type="scientific">Megalops atlanticus</name>
    <name type="common">Tarpon</name>
    <name type="synonym">Clupea gigantea</name>
    <dbReference type="NCBI Taxonomy" id="7932"/>
    <lineage>
        <taxon>Eukaryota</taxon>
        <taxon>Metazoa</taxon>
        <taxon>Chordata</taxon>
        <taxon>Craniata</taxon>
        <taxon>Vertebrata</taxon>
        <taxon>Euteleostomi</taxon>
        <taxon>Actinopterygii</taxon>
        <taxon>Neopterygii</taxon>
        <taxon>Teleostei</taxon>
        <taxon>Elopiformes</taxon>
        <taxon>Megalopidae</taxon>
        <taxon>Megalops</taxon>
    </lineage>
</organism>
<dbReference type="OrthoDB" id="8947092at2759"/>
<keyword evidence="1" id="KW-0175">Coiled coil</keyword>
<comment type="caution">
    <text evidence="3">The sequence shown here is derived from an EMBL/GenBank/DDBJ whole genome shotgun (WGS) entry which is preliminary data.</text>
</comment>
<keyword evidence="4" id="KW-1185">Reference proteome</keyword>
<dbReference type="GO" id="GO:0016020">
    <property type="term" value="C:membrane"/>
    <property type="evidence" value="ECO:0007669"/>
    <property type="project" value="TreeGrafter"/>
</dbReference>
<feature type="region of interest" description="Disordered" evidence="2">
    <location>
        <begin position="273"/>
        <end position="351"/>
    </location>
</feature>
<gene>
    <name evidence="3" type="ORF">MATL_G00129110</name>
</gene>
<evidence type="ECO:0000313" key="4">
    <source>
        <dbReference type="Proteomes" id="UP001046870"/>
    </source>
</evidence>
<feature type="region of interest" description="Disordered" evidence="2">
    <location>
        <begin position="456"/>
        <end position="476"/>
    </location>
</feature>